<evidence type="ECO:0000313" key="4">
    <source>
        <dbReference type="EMBL" id="MEB3019834.1"/>
    </source>
</evidence>
<dbReference type="PANTHER" id="PTHR42794:SF2">
    <property type="entry name" value="ABC TRANSPORTER ATP-BINDING PROTEIN"/>
    <property type="match status" value="1"/>
</dbReference>
<keyword evidence="1" id="KW-0547">Nucleotide-binding</keyword>
<comment type="caution">
    <text evidence="4">The sequence shown here is derived from an EMBL/GenBank/DDBJ whole genome shotgun (WGS) entry which is preliminary data.</text>
</comment>
<dbReference type="InterPro" id="IPR027417">
    <property type="entry name" value="P-loop_NTPase"/>
</dbReference>
<dbReference type="GO" id="GO:0005524">
    <property type="term" value="F:ATP binding"/>
    <property type="evidence" value="ECO:0007669"/>
    <property type="project" value="UniProtKB-KW"/>
</dbReference>
<evidence type="ECO:0000256" key="1">
    <source>
        <dbReference type="ARBA" id="ARBA00022741"/>
    </source>
</evidence>
<dbReference type="SUPFAM" id="SSF52540">
    <property type="entry name" value="P-loop containing nucleoside triphosphate hydrolases"/>
    <property type="match status" value="1"/>
</dbReference>
<reference evidence="4 5" key="1">
    <citation type="submission" date="2023-12" db="EMBL/GenBank/DDBJ databases">
        <title>Description of new species of Mycobacterium terrae complex isolated from sewage at the Sao Paulo Zoological Park Foundation in Brazil.</title>
        <authorList>
            <person name="Romagnoli C.L."/>
            <person name="Conceicao E.C."/>
            <person name="Machado E."/>
            <person name="Barreto L.B.P.F."/>
            <person name="Sharma A."/>
            <person name="Silva N.M."/>
            <person name="Marques L.E."/>
            <person name="Juliana M.A."/>
            <person name="Lourenco M.C.S."/>
            <person name="Digiampietri L.A."/>
            <person name="Suffys P.N."/>
            <person name="Viana-Niero C."/>
        </authorList>
    </citation>
    <scope>NUCLEOTIDE SEQUENCE [LARGE SCALE GENOMIC DNA]</scope>
    <source>
        <strain evidence="4 5">MYC098</strain>
    </source>
</reference>
<sequence>MTPAVVTPTTVTPAVELAGLAIGYRHRRRIATVATGLTAQARRGELTVLIGPNGAGKSTLIRTLAGLQPALGGRVLLDGADLTGLPRDELARRVAVVLTERIDPGLLSARELVGLGRIPHLGLGARLRPADEQIVDWALAATGAQHLASRPAVELSDGECQRVLTARALAQQPGLLVLDEPTAFLDVSSRAGLFGLLRKLARDQQLAVVLSTHDLELALRVADRVWLLDPAGTLVDTVGEELMLSGRIGAMFDTDTLRFDPASGMFAFGTEDGGGRRARIEAPEPLRAALIRVLSREGWETGGPAENAEIVVTATAPEAVTLRYATGTTVSALRDLPQLLRALPVDSHRSAPQDRVVSALAELATISPYFTASVGPLEGGGWRPVAQLYTDDALLSRVVDNVGQRIGAADLRVAVSTFFLGFAARLWSIGLGALAEHGLLLKLDPDQLWYAESNGTVRLHLPDPAAWHGPPDDKRMADLETLLADQILDRHLAPLAAAVRRLGPISAKLLRGNAASAALGAARALGTKPGWDLARRLCDDERLTDTICFDDSGTDYRRTTCCLFYRTPGSGLCGDCALTHKPELTENREASS</sequence>
<dbReference type="EMBL" id="JAYJJR010000001">
    <property type="protein sequence ID" value="MEB3019834.1"/>
    <property type="molecule type" value="Genomic_DNA"/>
</dbReference>
<dbReference type="PROSITE" id="PS50893">
    <property type="entry name" value="ABC_TRANSPORTER_2"/>
    <property type="match status" value="1"/>
</dbReference>
<dbReference type="RefSeq" id="WP_225404619.1">
    <property type="nucleotide sequence ID" value="NZ_JAYJJR010000001.1"/>
</dbReference>
<dbReference type="InterPro" id="IPR003439">
    <property type="entry name" value="ABC_transporter-like_ATP-bd"/>
</dbReference>
<dbReference type="CDD" id="cd03214">
    <property type="entry name" value="ABC_Iron-Siderophores_B12_Hemin"/>
    <property type="match status" value="1"/>
</dbReference>
<keyword evidence="5" id="KW-1185">Reference proteome</keyword>
<feature type="domain" description="ABC transporter" evidence="3">
    <location>
        <begin position="15"/>
        <end position="255"/>
    </location>
</feature>
<evidence type="ECO:0000313" key="5">
    <source>
        <dbReference type="Proteomes" id="UP001299596"/>
    </source>
</evidence>
<dbReference type="PANTHER" id="PTHR42794">
    <property type="entry name" value="HEMIN IMPORT ATP-BINDING PROTEIN HMUV"/>
    <property type="match status" value="1"/>
</dbReference>
<dbReference type="Proteomes" id="UP001299596">
    <property type="component" value="Unassembled WGS sequence"/>
</dbReference>
<dbReference type="Pfam" id="PF00005">
    <property type="entry name" value="ABC_tran"/>
    <property type="match status" value="1"/>
</dbReference>
<dbReference type="Gene3D" id="3.40.50.300">
    <property type="entry name" value="P-loop containing nucleotide triphosphate hydrolases"/>
    <property type="match status" value="1"/>
</dbReference>
<dbReference type="InterPro" id="IPR024726">
    <property type="entry name" value="FhuF_C"/>
</dbReference>
<dbReference type="Pfam" id="PF11575">
    <property type="entry name" value="FhuF_C"/>
    <property type="match status" value="1"/>
</dbReference>
<proteinExistence type="predicted"/>
<evidence type="ECO:0000259" key="3">
    <source>
        <dbReference type="PROSITE" id="PS50893"/>
    </source>
</evidence>
<gene>
    <name evidence="4" type="ORF">K6T79_02100</name>
</gene>
<name>A0ABU5XC18_9MYCO</name>
<accession>A0ABU5XC18</accession>
<dbReference type="InterPro" id="IPR003593">
    <property type="entry name" value="AAA+_ATPase"/>
</dbReference>
<keyword evidence="2 4" id="KW-0067">ATP-binding</keyword>
<protein>
    <submittedName>
        <fullName evidence="4">ATP-binding cassette domain-containing protein</fullName>
    </submittedName>
</protein>
<dbReference type="SMART" id="SM00382">
    <property type="entry name" value="AAA"/>
    <property type="match status" value="1"/>
</dbReference>
<organism evidence="4 5">
    <name type="scientific">[Mycobacterium] crassicus</name>
    <dbReference type="NCBI Taxonomy" id="2872309"/>
    <lineage>
        <taxon>Bacteria</taxon>
        <taxon>Bacillati</taxon>
        <taxon>Actinomycetota</taxon>
        <taxon>Actinomycetes</taxon>
        <taxon>Mycobacteriales</taxon>
        <taxon>Mycobacteriaceae</taxon>
        <taxon>Mycolicibacter</taxon>
    </lineage>
</organism>
<evidence type="ECO:0000256" key="2">
    <source>
        <dbReference type="ARBA" id="ARBA00022840"/>
    </source>
</evidence>